<organism evidence="2 3">
    <name type="scientific">Sus scrofa</name>
    <name type="common">Pig</name>
    <dbReference type="NCBI Taxonomy" id="9823"/>
    <lineage>
        <taxon>Eukaryota</taxon>
        <taxon>Metazoa</taxon>
        <taxon>Chordata</taxon>
        <taxon>Craniata</taxon>
        <taxon>Vertebrata</taxon>
        <taxon>Euteleostomi</taxon>
        <taxon>Mammalia</taxon>
        <taxon>Eutheria</taxon>
        <taxon>Laurasiatheria</taxon>
        <taxon>Artiodactyla</taxon>
        <taxon>Suina</taxon>
        <taxon>Suidae</taxon>
        <taxon>Sus</taxon>
    </lineage>
</organism>
<dbReference type="InterPro" id="IPR050566">
    <property type="entry name" value="Deoxyribonucleoside_kinase"/>
</dbReference>
<dbReference type="Proteomes" id="UP000694723">
    <property type="component" value="Unplaced"/>
</dbReference>
<dbReference type="PANTHER" id="PTHR10513:SF19">
    <property type="entry name" value="DEOXYCYTIDINE KINASE"/>
    <property type="match status" value="1"/>
</dbReference>
<dbReference type="SUPFAM" id="SSF52540">
    <property type="entry name" value="P-loop containing nucleoside triphosphate hydrolases"/>
    <property type="match status" value="1"/>
</dbReference>
<evidence type="ECO:0000313" key="3">
    <source>
        <dbReference type="Proteomes" id="UP000694570"/>
    </source>
</evidence>
<evidence type="ECO:0000313" key="2">
    <source>
        <dbReference type="Ensembl" id="ENSSSCP00030016083.1"/>
    </source>
</evidence>
<accession>A0A8D0W7J9</accession>
<dbReference type="Proteomes" id="UP000694571">
    <property type="component" value="Unplaced"/>
</dbReference>
<dbReference type="PANTHER" id="PTHR10513">
    <property type="entry name" value="DEOXYNUCLEOSIDE KINASE"/>
    <property type="match status" value="1"/>
</dbReference>
<proteinExistence type="predicted"/>
<dbReference type="GO" id="GO:1901135">
    <property type="term" value="P:carbohydrate derivative metabolic process"/>
    <property type="evidence" value="ECO:0007669"/>
    <property type="project" value="UniProtKB-ARBA"/>
</dbReference>
<reference evidence="2" key="1">
    <citation type="submission" date="2025-05" db="UniProtKB">
        <authorList>
            <consortium name="Ensembl"/>
        </authorList>
    </citation>
    <scope>IDENTIFICATION</scope>
</reference>
<dbReference type="Ensembl" id="ENSSSCT00050081535.1">
    <property type="protein sequence ID" value="ENSSSCP00050034999.1"/>
    <property type="gene ID" value="ENSSSCG00050059855.1"/>
</dbReference>
<sequence length="177" mass="20749">MSPALAKFSTFPVKEYKGTTNVPWNASSQKRSNHNATPCCDSVLGPHRKILSTSFPFVWFRPLGVEEGAKEMLSFFFSNLSITTPTRGIQPHYQESLVINREGRKCLNRIYLWGRNEEQGIPREYLEKLHYTHESWFLHRTLKTNFDYLQEVPILILDVNENFKDKHSRLVEKVKEF</sequence>
<dbReference type="Ensembl" id="ENSSSCT00030035294.1">
    <property type="protein sequence ID" value="ENSSSCP00030016083.1"/>
    <property type="gene ID" value="ENSSSCG00030025291.1"/>
</dbReference>
<name>A0A8D0W7J9_PIG</name>
<dbReference type="Ensembl" id="ENSSSCT00015071185.1">
    <property type="protein sequence ID" value="ENSSSCP00015028534.1"/>
    <property type="gene ID" value="ENSSSCG00015053482.1"/>
</dbReference>
<dbReference type="AlphaFoldDB" id="A0A8D0W7J9"/>
<evidence type="ECO:0000259" key="1">
    <source>
        <dbReference type="Pfam" id="PF01712"/>
    </source>
</evidence>
<feature type="domain" description="Deoxynucleoside kinase" evidence="1">
    <location>
        <begin position="103"/>
        <end position="177"/>
    </location>
</feature>
<dbReference type="Pfam" id="PF01712">
    <property type="entry name" value="dNK"/>
    <property type="match status" value="1"/>
</dbReference>
<dbReference type="Ensembl" id="ENSSSCT00060085601.1">
    <property type="protein sequence ID" value="ENSSSCP00060037025.1"/>
    <property type="gene ID" value="ENSSSCG00060062769.1"/>
</dbReference>
<dbReference type="Proteomes" id="UP000694726">
    <property type="component" value="Unplaced"/>
</dbReference>
<dbReference type="Gene3D" id="3.40.50.300">
    <property type="entry name" value="P-loop containing nucleotide triphosphate hydrolases"/>
    <property type="match status" value="1"/>
</dbReference>
<dbReference type="InterPro" id="IPR027417">
    <property type="entry name" value="P-loop_NTPase"/>
</dbReference>
<dbReference type="Proteomes" id="UP000694570">
    <property type="component" value="Unplaced"/>
</dbReference>
<protein>
    <recommendedName>
        <fullName evidence="1">Deoxynucleoside kinase domain-containing protein</fullName>
    </recommendedName>
</protein>
<dbReference type="InterPro" id="IPR031314">
    <property type="entry name" value="DNK_dom"/>
</dbReference>